<reference evidence="8 9" key="1">
    <citation type="submission" date="2019-02" db="EMBL/GenBank/DDBJ databases">
        <title>Deep-cultivation of Planctomycetes and their phenomic and genomic characterization uncovers novel biology.</title>
        <authorList>
            <person name="Wiegand S."/>
            <person name="Jogler M."/>
            <person name="Boedeker C."/>
            <person name="Pinto D."/>
            <person name="Vollmers J."/>
            <person name="Rivas-Marin E."/>
            <person name="Kohn T."/>
            <person name="Peeters S.H."/>
            <person name="Heuer A."/>
            <person name="Rast P."/>
            <person name="Oberbeckmann S."/>
            <person name="Bunk B."/>
            <person name="Jeske O."/>
            <person name="Meyerdierks A."/>
            <person name="Storesund J.E."/>
            <person name="Kallscheuer N."/>
            <person name="Luecker S."/>
            <person name="Lage O.M."/>
            <person name="Pohl T."/>
            <person name="Merkel B.J."/>
            <person name="Hornburger P."/>
            <person name="Mueller R.-W."/>
            <person name="Bruemmer F."/>
            <person name="Labrenz M."/>
            <person name="Spormann A.M."/>
            <person name="Op den Camp H."/>
            <person name="Overmann J."/>
            <person name="Amann R."/>
            <person name="Jetten M.S.M."/>
            <person name="Mascher T."/>
            <person name="Medema M.H."/>
            <person name="Devos D.P."/>
            <person name="Kaster A.-K."/>
            <person name="Ovreas L."/>
            <person name="Rohde M."/>
            <person name="Galperin M.Y."/>
            <person name="Jogler C."/>
        </authorList>
    </citation>
    <scope>NUCLEOTIDE SEQUENCE [LARGE SCALE GENOMIC DNA]</scope>
    <source>
        <strain evidence="8 9">Poly30</strain>
    </source>
</reference>
<evidence type="ECO:0000256" key="5">
    <source>
        <dbReference type="ARBA" id="ARBA00022840"/>
    </source>
</evidence>
<evidence type="ECO:0000256" key="3">
    <source>
        <dbReference type="ARBA" id="ARBA00022741"/>
    </source>
</evidence>
<dbReference type="GO" id="GO:0006085">
    <property type="term" value="P:acetyl-CoA biosynthetic process"/>
    <property type="evidence" value="ECO:0007669"/>
    <property type="project" value="UniProtKB-UniRule"/>
</dbReference>
<evidence type="ECO:0000256" key="4">
    <source>
        <dbReference type="ARBA" id="ARBA00022777"/>
    </source>
</evidence>
<dbReference type="GO" id="GO:0006083">
    <property type="term" value="P:acetate metabolic process"/>
    <property type="evidence" value="ECO:0007669"/>
    <property type="project" value="TreeGrafter"/>
</dbReference>
<dbReference type="InterPro" id="IPR043129">
    <property type="entry name" value="ATPase_NBD"/>
</dbReference>
<comment type="cofactor">
    <cofactor evidence="6">
        <name>Mg(2+)</name>
        <dbReference type="ChEBI" id="CHEBI:18420"/>
    </cofactor>
    <cofactor evidence="6">
        <name>Mn(2+)</name>
        <dbReference type="ChEBI" id="CHEBI:29035"/>
    </cofactor>
    <text evidence="6">Mg(2+). Can also accept Mn(2+).</text>
</comment>
<feature type="site" description="Transition state stabilizer" evidence="6">
    <location>
        <position position="189"/>
    </location>
</feature>
<dbReference type="Proteomes" id="UP000320390">
    <property type="component" value="Chromosome"/>
</dbReference>
<dbReference type="NCBIfam" id="TIGR00016">
    <property type="entry name" value="ackA"/>
    <property type="match status" value="1"/>
</dbReference>
<dbReference type="PIRSF" id="PIRSF000722">
    <property type="entry name" value="Acetate_prop_kin"/>
    <property type="match status" value="1"/>
</dbReference>
<dbReference type="PANTHER" id="PTHR21060">
    <property type="entry name" value="ACETATE KINASE"/>
    <property type="match status" value="1"/>
</dbReference>
<dbReference type="OrthoDB" id="9802453at2"/>
<feature type="binding site" evidence="6">
    <location>
        <begin position="292"/>
        <end position="294"/>
    </location>
    <ligand>
        <name>ATP</name>
        <dbReference type="ChEBI" id="CHEBI:30616"/>
    </ligand>
</feature>
<dbReference type="GO" id="GO:0005524">
    <property type="term" value="F:ATP binding"/>
    <property type="evidence" value="ECO:0007669"/>
    <property type="project" value="UniProtKB-KW"/>
</dbReference>
<evidence type="ECO:0000256" key="6">
    <source>
        <dbReference type="HAMAP-Rule" id="MF_00020"/>
    </source>
</evidence>
<gene>
    <name evidence="6 8" type="primary">ackA</name>
    <name evidence="8" type="ORF">Poly30_36300</name>
</gene>
<keyword evidence="5 6" id="KW-0067">ATP-binding</keyword>
<accession>A0A518EVK1</accession>
<feature type="binding site" evidence="6">
    <location>
        <position position="7"/>
    </location>
    <ligand>
        <name>Mg(2+)</name>
        <dbReference type="ChEBI" id="CHEBI:18420"/>
    </ligand>
</feature>
<feature type="binding site" evidence="6">
    <location>
        <begin position="341"/>
        <end position="345"/>
    </location>
    <ligand>
        <name>ATP</name>
        <dbReference type="ChEBI" id="CHEBI:30616"/>
    </ligand>
</feature>
<dbReference type="AlphaFoldDB" id="A0A518EVK1"/>
<dbReference type="GO" id="GO:0005737">
    <property type="term" value="C:cytoplasm"/>
    <property type="evidence" value="ECO:0007669"/>
    <property type="project" value="UniProtKB-SubCell"/>
</dbReference>
<dbReference type="InterPro" id="IPR004372">
    <property type="entry name" value="Ac/propionate_kinase"/>
</dbReference>
<comment type="pathway">
    <text evidence="6">Metabolic intermediate biosynthesis; acetyl-CoA biosynthesis; acetyl-CoA from acetate: step 1/2.</text>
</comment>
<comment type="function">
    <text evidence="6">Catalyzes the formation of acetyl phosphate from acetate and ATP. Can also catalyze the reverse reaction.</text>
</comment>
<dbReference type="EMBL" id="CP036434">
    <property type="protein sequence ID" value="QDV08094.1"/>
    <property type="molecule type" value="Genomic_DNA"/>
</dbReference>
<comment type="subunit">
    <text evidence="6">Homodimer.</text>
</comment>
<feature type="site" description="Transition state stabilizer" evidence="6">
    <location>
        <position position="250"/>
    </location>
</feature>
<dbReference type="PANTHER" id="PTHR21060:SF15">
    <property type="entry name" value="ACETATE KINASE-RELATED"/>
    <property type="match status" value="1"/>
</dbReference>
<dbReference type="HAMAP" id="MF_00020">
    <property type="entry name" value="Acetate_kinase"/>
    <property type="match status" value="1"/>
</dbReference>
<evidence type="ECO:0000313" key="8">
    <source>
        <dbReference type="EMBL" id="QDV08094.1"/>
    </source>
</evidence>
<feature type="binding site" evidence="6">
    <location>
        <position position="99"/>
    </location>
    <ligand>
        <name>substrate</name>
    </ligand>
</feature>
<dbReference type="SUPFAM" id="SSF53067">
    <property type="entry name" value="Actin-like ATPase domain"/>
    <property type="match status" value="2"/>
</dbReference>
<feature type="active site" description="Proton donor/acceptor" evidence="6">
    <location>
        <position position="157"/>
    </location>
</feature>
<sequence length="421" mass="46164">MNVLVLNAGSSSLRFQIIQTDADLMQRDVDRRLAHGLVERIGGHAICTLEAEGQGAITEDAPLRDHRAAIERVLDWVISDESGIEGIRALADIHAVGHRVVHGGQLFQRSARVDDEVIAGIESCIELAPLHNPANLRGIRAVKELLGPDLPQVAVFDTAFHATMPECAYLYALPYHYYRRLQVRRYGFHGTSHRYVAYRYRKLARLPRNEVHLITIHLGNGCSACAIQAGNSFDTSMGFTPLDGLIMGTRCGDLDPSIVEYLVQKDGLTLHEVEGILNKQSGLLGISGLTADMRDLQAEVAENGDRRAKLAIDMFCWRVRKYIGAYAVELDGPIAVVFTGGIGENAPAIREQICRGLGRIGLMIDPERNDAAVNGRSARISTDTSEMTAYVIPTNEELLIARDTVRVLEGVIAPRVEDGSP</sequence>
<dbReference type="InterPro" id="IPR000890">
    <property type="entry name" value="Aliphatic_acid_kin_short-chain"/>
</dbReference>
<comment type="catalytic activity">
    <reaction evidence="6">
        <text>acetate + ATP = acetyl phosphate + ADP</text>
        <dbReference type="Rhea" id="RHEA:11352"/>
        <dbReference type="ChEBI" id="CHEBI:22191"/>
        <dbReference type="ChEBI" id="CHEBI:30089"/>
        <dbReference type="ChEBI" id="CHEBI:30616"/>
        <dbReference type="ChEBI" id="CHEBI:456216"/>
        <dbReference type="EC" id="2.7.2.1"/>
    </reaction>
</comment>
<dbReference type="Gene3D" id="3.30.420.40">
    <property type="match status" value="2"/>
</dbReference>
<keyword evidence="6" id="KW-0460">Magnesium</keyword>
<protein>
    <recommendedName>
        <fullName evidence="6">Acetate kinase</fullName>
        <ecNumber evidence="6">2.7.2.1</ecNumber>
    </recommendedName>
    <alternativeName>
        <fullName evidence="6">Acetokinase</fullName>
    </alternativeName>
</protein>
<evidence type="ECO:0000256" key="2">
    <source>
        <dbReference type="ARBA" id="ARBA00022679"/>
    </source>
</evidence>
<dbReference type="Pfam" id="PF00871">
    <property type="entry name" value="Acetate_kinase"/>
    <property type="match status" value="1"/>
</dbReference>
<dbReference type="GO" id="GO:0000287">
    <property type="term" value="F:magnesium ion binding"/>
    <property type="evidence" value="ECO:0007669"/>
    <property type="project" value="UniProtKB-UniRule"/>
</dbReference>
<dbReference type="PROSITE" id="PS01076">
    <property type="entry name" value="ACETATE_KINASE_2"/>
    <property type="match status" value="1"/>
</dbReference>
<dbReference type="RefSeq" id="WP_145200152.1">
    <property type="nucleotide sequence ID" value="NZ_CP036434.1"/>
</dbReference>
<keyword evidence="6" id="KW-0963">Cytoplasm</keyword>
<feature type="binding site" evidence="6">
    <location>
        <begin position="217"/>
        <end position="221"/>
    </location>
    <ligand>
        <name>ATP</name>
        <dbReference type="ChEBI" id="CHEBI:30616"/>
    </ligand>
</feature>
<evidence type="ECO:0000256" key="1">
    <source>
        <dbReference type="ARBA" id="ARBA00008748"/>
    </source>
</evidence>
<keyword evidence="2 6" id="KW-0808">Transferase</keyword>
<keyword evidence="9" id="KW-1185">Reference proteome</keyword>
<organism evidence="8 9">
    <name type="scientific">Saltatorellus ferox</name>
    <dbReference type="NCBI Taxonomy" id="2528018"/>
    <lineage>
        <taxon>Bacteria</taxon>
        <taxon>Pseudomonadati</taxon>
        <taxon>Planctomycetota</taxon>
        <taxon>Planctomycetia</taxon>
        <taxon>Planctomycetia incertae sedis</taxon>
        <taxon>Saltatorellus</taxon>
    </lineage>
</organism>
<feature type="binding site" evidence="6">
    <location>
        <position position="396"/>
    </location>
    <ligand>
        <name>Mg(2+)</name>
        <dbReference type="ChEBI" id="CHEBI:18420"/>
    </ligand>
</feature>
<comment type="subcellular location">
    <subcellularLocation>
        <location evidence="6">Cytoplasm</location>
    </subcellularLocation>
</comment>
<dbReference type="CDD" id="cd24010">
    <property type="entry name" value="ASKHA_NBD_AcK_PK"/>
    <property type="match status" value="1"/>
</dbReference>
<comment type="caution">
    <text evidence="6">Lacks conserved residue(s) required for the propagation of feature annotation.</text>
</comment>
<dbReference type="InterPro" id="IPR023865">
    <property type="entry name" value="Aliphatic_acid_kinase_CS"/>
</dbReference>
<dbReference type="EC" id="2.7.2.1" evidence="6"/>
<keyword evidence="3 6" id="KW-0547">Nucleotide-binding</keyword>
<dbReference type="UniPathway" id="UPA00340">
    <property type="reaction ID" value="UER00458"/>
</dbReference>
<dbReference type="GO" id="GO:0008776">
    <property type="term" value="F:acetate kinase activity"/>
    <property type="evidence" value="ECO:0007669"/>
    <property type="project" value="UniProtKB-UniRule"/>
</dbReference>
<name>A0A518EVK1_9BACT</name>
<comment type="similarity">
    <text evidence="1 6 7">Belongs to the acetokinase family.</text>
</comment>
<evidence type="ECO:0000313" key="9">
    <source>
        <dbReference type="Proteomes" id="UP000320390"/>
    </source>
</evidence>
<evidence type="ECO:0000256" key="7">
    <source>
        <dbReference type="RuleBase" id="RU003835"/>
    </source>
</evidence>
<dbReference type="PRINTS" id="PR00471">
    <property type="entry name" value="ACETATEKNASE"/>
</dbReference>
<keyword evidence="6" id="KW-0479">Metal-binding</keyword>
<keyword evidence="4 6" id="KW-0418">Kinase</keyword>
<proteinExistence type="inferred from homology"/>